<feature type="compositionally biased region" description="Low complexity" evidence="2">
    <location>
        <begin position="322"/>
        <end position="331"/>
    </location>
</feature>
<dbReference type="eggNOG" id="COG3209">
    <property type="taxonomic scope" value="Bacteria"/>
</dbReference>
<dbReference type="Proteomes" id="UP000067708">
    <property type="component" value="Chromosome"/>
</dbReference>
<dbReference type="Pfam" id="PF09479">
    <property type="entry name" value="Flg_new"/>
    <property type="match status" value="6"/>
</dbReference>
<comment type="subcellular location">
    <subcellularLocation>
        <location evidence="1">Cell envelope</location>
    </subcellularLocation>
</comment>
<dbReference type="Pfam" id="PF21722">
    <property type="entry name" value="Gly_rich_2"/>
    <property type="match status" value="1"/>
</dbReference>
<evidence type="ECO:0000313" key="4">
    <source>
        <dbReference type="EMBL" id="AIC46923.1"/>
    </source>
</evidence>
<evidence type="ECO:0000256" key="1">
    <source>
        <dbReference type="ARBA" id="ARBA00004196"/>
    </source>
</evidence>
<dbReference type="NCBIfam" id="TIGR02543">
    <property type="entry name" value="List_Bact_rpt"/>
    <property type="match status" value="2"/>
</dbReference>
<evidence type="ECO:0000259" key="3">
    <source>
        <dbReference type="Pfam" id="PF21722"/>
    </source>
</evidence>
<accession>A0A060JJX6</accession>
<name>A0A060JJX6_9MICO</name>
<dbReference type="Gene3D" id="2.60.40.4270">
    <property type="entry name" value="Listeria-Bacteroides repeat domain"/>
    <property type="match status" value="6"/>
</dbReference>
<sequence>MLVNVTYLYFQQSEGIAEMKSKSIFGMVAGLVLAVSGASLTPLVASAAVPTGCSVSITKGGSPASETDVEITLSGIYCVAKFKTVGSDYSFTVPIGISKIDYLVVAGGGGGGSGGGGGGGVLKQNDYSVVSGSAISVTVGRGGTGGSGGRRTVIAATKGDDSKFGAITAKGGGAGGTENVNGNVNGGSGGGSRFDCTVSTCGSGPAGSGVTGQGNNGGYSTYNSYGAGGGGGGAGGAGFNTTRTYIGGNGGIGLASDITGSSVYYGGGGGGGINNNHGQYVGVDSDGNLVFNGQTPLTTGGGQGGLGGGGYGSSYGAGGASGKANAADGAPNTGGGGGGTDPEDIDAGDGGSGVVIARWVSNTNLKTITFNSNTSSASTTTQNVAAGVETQLSANTFARTGYVFSGWTALANGTGTIYDDQSAFTTSQDITLYAKWLAGVTHTVTFNNNGGTGTMENQVSGTSTNLSPNTMTRSGYTFAGWNTNANGTGFAYDNQAIYSFADDVTLYAQWEAIVATYKVTFYGNAATGGSTASQTASSSTALNLNGFTRTGYNFLGWNENYGASTATFKDGQKYSFTTDKNLYAIWVAQANNDIVFNGNTSTSGSMANQTASNSTRLSANSFVKDNHTFLNWNTLANGTGVRYQSNYIYSFAEGITLYAQWGQNITIAFNANGADSGSAPSSQNTYVGSPGINLPLNSGNLVKRGYRLAGWNTADDGTGTPYALGASSVKFSTARTLYAHWTPATYSVIYSGNGASAGSEPAAQTFTYGSSVNVRDNIGGLAKDGYTFAGWNTADDGSGVAYTPAQSNVALSSDTVLFAQWTRIASVGGGGSNYTAPQPPAVKPTKPPVSLTIAGFKKTATKLTADMKLKIRQFMTTNNGYLNVSALGFTAGKKVLNRHELLAKYRANSVARYASSLLQSFKLPASSVKKLKAIKSQSVPRVTLTLSDD</sequence>
<gene>
    <name evidence="4" type="ORF">Rhola_00000930</name>
</gene>
<dbReference type="KEGG" id="rla:Rhola_00000930"/>
<reference evidence="4 5" key="1">
    <citation type="journal article" date="2014" name="Int. J. Syst. Evol. Microbiol.">
        <title>Rhodoluna lacicola gen. nov., sp. nov., a planktonic freshwater bacterium with stream-lined genome.</title>
        <authorList>
            <person name="Hahn M."/>
            <person name="Schmidt J."/>
            <person name="Taipale S.J."/>
            <person name="Doolittle W.F."/>
            <person name="Koll U."/>
        </authorList>
    </citation>
    <scope>NUCLEOTIDE SEQUENCE [LARGE SCALE GENOMIC DNA]</scope>
    <source>
        <strain evidence="4 5">MWH-Ta8</strain>
    </source>
</reference>
<keyword evidence="5" id="KW-1185">Reference proteome</keyword>
<dbReference type="InterPro" id="IPR042229">
    <property type="entry name" value="Listeria/Bacterioides_rpt_sf"/>
</dbReference>
<feature type="domain" description="Glycine-rich" evidence="3">
    <location>
        <begin position="87"/>
        <end position="323"/>
    </location>
</feature>
<feature type="region of interest" description="Disordered" evidence="2">
    <location>
        <begin position="322"/>
        <end position="345"/>
    </location>
</feature>
<dbReference type="InterPro" id="IPR049304">
    <property type="entry name" value="Gly_rich_dom"/>
</dbReference>
<evidence type="ECO:0000256" key="2">
    <source>
        <dbReference type="SAM" id="MobiDB-lite"/>
    </source>
</evidence>
<dbReference type="STRING" id="529884.Rhola_00000930"/>
<dbReference type="EMBL" id="CP007490">
    <property type="protein sequence ID" value="AIC46923.1"/>
    <property type="molecule type" value="Genomic_DNA"/>
</dbReference>
<protein>
    <submittedName>
        <fullName evidence="4">Phage-related tail fiber protein</fullName>
    </submittedName>
</protein>
<dbReference type="HOGENOM" id="CLU_310112_0_0_11"/>
<evidence type="ECO:0000313" key="5">
    <source>
        <dbReference type="Proteomes" id="UP000067708"/>
    </source>
</evidence>
<organism evidence="4 5">
    <name type="scientific">Rhodoluna lacicola</name>
    <dbReference type="NCBI Taxonomy" id="529884"/>
    <lineage>
        <taxon>Bacteria</taxon>
        <taxon>Bacillati</taxon>
        <taxon>Actinomycetota</taxon>
        <taxon>Actinomycetes</taxon>
        <taxon>Micrococcales</taxon>
        <taxon>Microbacteriaceae</taxon>
        <taxon>Luna cluster</taxon>
        <taxon>Luna-1 subcluster</taxon>
        <taxon>Rhodoluna</taxon>
    </lineage>
</organism>
<proteinExistence type="predicted"/>
<dbReference type="GO" id="GO:0030313">
    <property type="term" value="C:cell envelope"/>
    <property type="evidence" value="ECO:0007669"/>
    <property type="project" value="UniProtKB-SubCell"/>
</dbReference>
<dbReference type="AlphaFoldDB" id="A0A060JJX6"/>
<dbReference type="InterPro" id="IPR013378">
    <property type="entry name" value="InlB-like_B-rpt"/>
</dbReference>